<evidence type="ECO:0000313" key="2">
    <source>
        <dbReference type="EMBL" id="CAA7389846.1"/>
    </source>
</evidence>
<proteinExistence type="predicted"/>
<name>A0A7I8K2L8_SPIIN</name>
<keyword evidence="3" id="KW-1185">Reference proteome</keyword>
<evidence type="ECO:0000313" key="1">
    <source>
        <dbReference type="EMBL" id="CAA7389842.1"/>
    </source>
</evidence>
<dbReference type="EMBL" id="LR746264">
    <property type="protein sequence ID" value="CAA7389842.1"/>
    <property type="molecule type" value="Genomic_DNA"/>
</dbReference>
<dbReference type="AlphaFoldDB" id="A0A7I8K2L8"/>
<gene>
    <name evidence="1" type="ORF">SI8410_01001813</name>
    <name evidence="2" type="ORF">SI8410_01001817</name>
</gene>
<organism evidence="1 3">
    <name type="scientific">Spirodela intermedia</name>
    <name type="common">Intermediate duckweed</name>
    <dbReference type="NCBI Taxonomy" id="51605"/>
    <lineage>
        <taxon>Eukaryota</taxon>
        <taxon>Viridiplantae</taxon>
        <taxon>Streptophyta</taxon>
        <taxon>Embryophyta</taxon>
        <taxon>Tracheophyta</taxon>
        <taxon>Spermatophyta</taxon>
        <taxon>Magnoliopsida</taxon>
        <taxon>Liliopsida</taxon>
        <taxon>Araceae</taxon>
        <taxon>Lemnoideae</taxon>
        <taxon>Spirodela</taxon>
    </lineage>
</organism>
<accession>A0A7I8K2L8</accession>
<evidence type="ECO:0000313" key="3">
    <source>
        <dbReference type="Proteomes" id="UP000663760"/>
    </source>
</evidence>
<reference evidence="1" key="1">
    <citation type="submission" date="2020-02" db="EMBL/GenBank/DDBJ databases">
        <authorList>
            <person name="Scholz U."/>
            <person name="Mascher M."/>
            <person name="Fiebig A."/>
        </authorList>
    </citation>
    <scope>NUCLEOTIDE SEQUENCE</scope>
</reference>
<sequence>MWATSLLTGLSLIIVFCLENSPVLFL</sequence>
<dbReference type="Proteomes" id="UP000663760">
    <property type="component" value="Chromosome 1"/>
</dbReference>
<dbReference type="EMBL" id="LR746264">
    <property type="protein sequence ID" value="CAA7389846.1"/>
    <property type="molecule type" value="Genomic_DNA"/>
</dbReference>
<protein>
    <submittedName>
        <fullName evidence="1">Uncharacterized protein</fullName>
    </submittedName>
</protein>